<dbReference type="GO" id="GO:0019843">
    <property type="term" value="F:rRNA binding"/>
    <property type="evidence" value="ECO:0007669"/>
    <property type="project" value="UniProtKB-UniRule"/>
</dbReference>
<sequence>MTMSDPIADMLTRIRNASSAKHDTVDIPSSKMKLAIADILVKEGYIAKYDLVDNGNFKDMRVTLKYGKDKNEKIITGIKRISKPGLRVYANSNDLPKVLGGLGVAIISTNQGVITDKEARKLHVGGEVLAFVW</sequence>
<keyword evidence="2 8" id="KW-0699">rRNA-binding</keyword>
<name>A0A1I0WX87_9FIRM</name>
<evidence type="ECO:0000256" key="4">
    <source>
        <dbReference type="ARBA" id="ARBA00022980"/>
    </source>
</evidence>
<evidence type="ECO:0000256" key="8">
    <source>
        <dbReference type="HAMAP-Rule" id="MF_01302"/>
    </source>
</evidence>
<dbReference type="NCBIfam" id="NF001109">
    <property type="entry name" value="PRK00136.1"/>
    <property type="match status" value="1"/>
</dbReference>
<dbReference type="PANTHER" id="PTHR11758">
    <property type="entry name" value="40S RIBOSOMAL PROTEIN S15A"/>
    <property type="match status" value="1"/>
</dbReference>
<dbReference type="GO" id="GO:0006412">
    <property type="term" value="P:translation"/>
    <property type="evidence" value="ECO:0007669"/>
    <property type="project" value="UniProtKB-UniRule"/>
</dbReference>
<dbReference type="PROSITE" id="PS00053">
    <property type="entry name" value="RIBOSOMAL_S8"/>
    <property type="match status" value="1"/>
</dbReference>
<evidence type="ECO:0000256" key="7">
    <source>
        <dbReference type="ARBA" id="ARBA00046740"/>
    </source>
</evidence>
<dbReference type="EMBL" id="FOJY01000005">
    <property type="protein sequence ID" value="SFA93184.1"/>
    <property type="molecule type" value="Genomic_DNA"/>
</dbReference>
<dbReference type="Proteomes" id="UP000198838">
    <property type="component" value="Unassembled WGS sequence"/>
</dbReference>
<keyword evidence="11" id="KW-1185">Reference proteome</keyword>
<evidence type="ECO:0000256" key="3">
    <source>
        <dbReference type="ARBA" id="ARBA00022884"/>
    </source>
</evidence>
<evidence type="ECO:0000256" key="9">
    <source>
        <dbReference type="RuleBase" id="RU003660"/>
    </source>
</evidence>
<evidence type="ECO:0000256" key="5">
    <source>
        <dbReference type="ARBA" id="ARBA00023274"/>
    </source>
</evidence>
<organism evidence="10 11">
    <name type="scientific">Acetitomaculum ruminis DSM 5522</name>
    <dbReference type="NCBI Taxonomy" id="1120918"/>
    <lineage>
        <taxon>Bacteria</taxon>
        <taxon>Bacillati</taxon>
        <taxon>Bacillota</taxon>
        <taxon>Clostridia</taxon>
        <taxon>Lachnospirales</taxon>
        <taxon>Lachnospiraceae</taxon>
        <taxon>Acetitomaculum</taxon>
    </lineage>
</organism>
<dbReference type="STRING" id="1120918.SAMN05216249_10547"/>
<evidence type="ECO:0000313" key="10">
    <source>
        <dbReference type="EMBL" id="SFA93184.1"/>
    </source>
</evidence>
<dbReference type="GO" id="GO:1990904">
    <property type="term" value="C:ribonucleoprotein complex"/>
    <property type="evidence" value="ECO:0007669"/>
    <property type="project" value="UniProtKB-KW"/>
</dbReference>
<proteinExistence type="inferred from homology"/>
<comment type="similarity">
    <text evidence="1 8 9">Belongs to the universal ribosomal protein uS8 family.</text>
</comment>
<keyword evidence="5 8" id="KW-0687">Ribonucleoprotein</keyword>
<dbReference type="Pfam" id="PF00410">
    <property type="entry name" value="Ribosomal_S8"/>
    <property type="match status" value="1"/>
</dbReference>
<comment type="subunit">
    <text evidence="7 8">Part of the 30S ribosomal subunit. Contacts proteins S5 and S12.</text>
</comment>
<evidence type="ECO:0000313" key="11">
    <source>
        <dbReference type="Proteomes" id="UP000198838"/>
    </source>
</evidence>
<dbReference type="HAMAP" id="MF_01302_B">
    <property type="entry name" value="Ribosomal_uS8_B"/>
    <property type="match status" value="1"/>
</dbReference>
<dbReference type="OrthoDB" id="9802617at2"/>
<evidence type="ECO:0000256" key="2">
    <source>
        <dbReference type="ARBA" id="ARBA00022730"/>
    </source>
</evidence>
<dbReference type="SUPFAM" id="SSF56047">
    <property type="entry name" value="Ribosomal protein S8"/>
    <property type="match status" value="1"/>
</dbReference>
<dbReference type="InterPro" id="IPR000630">
    <property type="entry name" value="Ribosomal_uS8"/>
</dbReference>
<dbReference type="GO" id="GO:0005737">
    <property type="term" value="C:cytoplasm"/>
    <property type="evidence" value="ECO:0007669"/>
    <property type="project" value="UniProtKB-ARBA"/>
</dbReference>
<dbReference type="InterPro" id="IPR035987">
    <property type="entry name" value="Ribosomal_uS8_sf"/>
</dbReference>
<comment type="function">
    <text evidence="8">One of the primary rRNA binding proteins, it binds directly to 16S rRNA central domain where it helps coordinate assembly of the platform of the 30S subunit.</text>
</comment>
<dbReference type="RefSeq" id="WP_092871097.1">
    <property type="nucleotide sequence ID" value="NZ_FOJY01000005.1"/>
</dbReference>
<dbReference type="GO" id="GO:0005840">
    <property type="term" value="C:ribosome"/>
    <property type="evidence" value="ECO:0007669"/>
    <property type="project" value="UniProtKB-KW"/>
</dbReference>
<accession>A0A1I0WX87</accession>
<gene>
    <name evidence="8" type="primary">rpsH</name>
    <name evidence="10" type="ORF">SAMN05216249_10547</name>
</gene>
<protein>
    <recommendedName>
        <fullName evidence="6 8">Small ribosomal subunit protein uS8</fullName>
    </recommendedName>
</protein>
<dbReference type="FunFam" id="3.30.1370.30:FF:000002">
    <property type="entry name" value="30S ribosomal protein S8"/>
    <property type="match status" value="1"/>
</dbReference>
<dbReference type="FunFam" id="3.30.1490.10:FF:000001">
    <property type="entry name" value="30S ribosomal protein S8"/>
    <property type="match status" value="1"/>
</dbReference>
<dbReference type="InterPro" id="IPR047863">
    <property type="entry name" value="Ribosomal_uS8_CS"/>
</dbReference>
<dbReference type="Gene3D" id="3.30.1490.10">
    <property type="match status" value="1"/>
</dbReference>
<dbReference type="Gene3D" id="3.30.1370.30">
    <property type="match status" value="1"/>
</dbReference>
<keyword evidence="3 8" id="KW-0694">RNA-binding</keyword>
<evidence type="ECO:0000256" key="1">
    <source>
        <dbReference type="ARBA" id="ARBA00006471"/>
    </source>
</evidence>
<dbReference type="AlphaFoldDB" id="A0A1I0WX87"/>
<keyword evidence="4 8" id="KW-0689">Ribosomal protein</keyword>
<dbReference type="GO" id="GO:0003735">
    <property type="term" value="F:structural constituent of ribosome"/>
    <property type="evidence" value="ECO:0007669"/>
    <property type="project" value="InterPro"/>
</dbReference>
<evidence type="ECO:0000256" key="6">
    <source>
        <dbReference type="ARBA" id="ARBA00035258"/>
    </source>
</evidence>
<reference evidence="10 11" key="1">
    <citation type="submission" date="2016-10" db="EMBL/GenBank/DDBJ databases">
        <authorList>
            <person name="de Groot N.N."/>
        </authorList>
    </citation>
    <scope>NUCLEOTIDE SEQUENCE [LARGE SCALE GENOMIC DNA]</scope>
    <source>
        <strain evidence="10 11">DSM 5522</strain>
    </source>
</reference>